<reference evidence="1" key="1">
    <citation type="submission" date="2025-08" db="UniProtKB">
        <authorList>
            <consortium name="Ensembl"/>
        </authorList>
    </citation>
    <scope>IDENTIFICATION</scope>
</reference>
<evidence type="ECO:0000313" key="1">
    <source>
        <dbReference type="Ensembl" id="ENSKMAP00000013009.1"/>
    </source>
</evidence>
<keyword evidence="2" id="KW-1185">Reference proteome</keyword>
<sequence length="47" mass="5204">MSSGPEPALYLGLDFSTQQLKVVVIDGNLNLVHQDGILFDSELPEFR</sequence>
<dbReference type="GeneTree" id="ENSGT00940000179410"/>
<protein>
    <recommendedName>
        <fullName evidence="3">Xylulose kinase</fullName>
    </recommendedName>
</protein>
<reference evidence="1" key="2">
    <citation type="submission" date="2025-09" db="UniProtKB">
        <authorList>
            <consortium name="Ensembl"/>
        </authorList>
    </citation>
    <scope>IDENTIFICATION</scope>
</reference>
<dbReference type="Gene3D" id="3.30.420.40">
    <property type="match status" value="1"/>
</dbReference>
<dbReference type="STRING" id="37003.ENSKMAP00000013009"/>
<dbReference type="Ensembl" id="ENSKMAT00000013205.1">
    <property type="protein sequence ID" value="ENSKMAP00000013009.1"/>
    <property type="gene ID" value="ENSKMAG00000009769.1"/>
</dbReference>
<accession>A0A3Q3ANH3</accession>
<evidence type="ECO:0000313" key="2">
    <source>
        <dbReference type="Proteomes" id="UP000264800"/>
    </source>
</evidence>
<dbReference type="Proteomes" id="UP000264800">
    <property type="component" value="Unplaced"/>
</dbReference>
<proteinExistence type="predicted"/>
<dbReference type="AlphaFoldDB" id="A0A3Q3ANH3"/>
<name>A0A3Q3ANH3_KRYMA</name>
<organism evidence="1 2">
    <name type="scientific">Kryptolebias marmoratus</name>
    <name type="common">Mangrove killifish</name>
    <name type="synonym">Rivulus marmoratus</name>
    <dbReference type="NCBI Taxonomy" id="37003"/>
    <lineage>
        <taxon>Eukaryota</taxon>
        <taxon>Metazoa</taxon>
        <taxon>Chordata</taxon>
        <taxon>Craniata</taxon>
        <taxon>Vertebrata</taxon>
        <taxon>Euteleostomi</taxon>
        <taxon>Actinopterygii</taxon>
        <taxon>Neopterygii</taxon>
        <taxon>Teleostei</taxon>
        <taxon>Neoteleostei</taxon>
        <taxon>Acanthomorphata</taxon>
        <taxon>Ovalentaria</taxon>
        <taxon>Atherinomorphae</taxon>
        <taxon>Cyprinodontiformes</taxon>
        <taxon>Rivulidae</taxon>
        <taxon>Kryptolebias</taxon>
    </lineage>
</organism>
<evidence type="ECO:0008006" key="3">
    <source>
        <dbReference type="Google" id="ProtNLM"/>
    </source>
</evidence>